<sequence length="109" mass="12664">MFSDVYHCDAVAVAVSRVRIIESRRIRLKFASEPKFAAAWAAYLAHEIRNTRMRAEILALKTVAERLDAWITWHEQLPSKGKWRYVAEEIGVSPEAFYRELAKRCSKPK</sequence>
<evidence type="ECO:0000313" key="2">
    <source>
        <dbReference type="Proteomes" id="UP000535501"/>
    </source>
</evidence>
<reference evidence="1 2" key="1">
    <citation type="submission" date="2020-08" db="EMBL/GenBank/DDBJ databases">
        <title>Genomic Encyclopedia of Type Strains, Phase IV (KMG-IV): sequencing the most valuable type-strain genomes for metagenomic binning, comparative biology and taxonomic classification.</title>
        <authorList>
            <person name="Goeker M."/>
        </authorList>
    </citation>
    <scope>NUCLEOTIDE SEQUENCE [LARGE SCALE GENOMIC DNA]</scope>
    <source>
        <strain evidence="1 2">DSM 102134</strain>
    </source>
</reference>
<dbReference type="InterPro" id="IPR014710">
    <property type="entry name" value="RmlC-like_jellyroll"/>
</dbReference>
<name>A0A7W9Z1P0_9HYPH</name>
<evidence type="ECO:0000313" key="1">
    <source>
        <dbReference type="EMBL" id="MBB6182413.1"/>
    </source>
</evidence>
<accession>A0A7W9Z1P0</accession>
<keyword evidence="2" id="KW-1185">Reference proteome</keyword>
<proteinExistence type="predicted"/>
<dbReference type="Proteomes" id="UP000535501">
    <property type="component" value="Unassembled WGS sequence"/>
</dbReference>
<comment type="caution">
    <text evidence="1">The sequence shown here is derived from an EMBL/GenBank/DDBJ whole genome shotgun (WGS) entry which is preliminary data.</text>
</comment>
<organism evidence="1 2">
    <name type="scientific">Pseudorhizobium flavum</name>
    <dbReference type="NCBI Taxonomy" id="1335061"/>
    <lineage>
        <taxon>Bacteria</taxon>
        <taxon>Pseudomonadati</taxon>
        <taxon>Pseudomonadota</taxon>
        <taxon>Alphaproteobacteria</taxon>
        <taxon>Hyphomicrobiales</taxon>
        <taxon>Rhizobiaceae</taxon>
        <taxon>Rhizobium/Agrobacterium group</taxon>
        <taxon>Pseudorhizobium</taxon>
    </lineage>
</organism>
<dbReference type="AlphaFoldDB" id="A0A7W9Z1P0"/>
<protein>
    <submittedName>
        <fullName evidence="1">CRP-like cAMP-binding protein</fullName>
    </submittedName>
</protein>
<dbReference type="Gene3D" id="2.60.120.10">
    <property type="entry name" value="Jelly Rolls"/>
    <property type="match status" value="1"/>
</dbReference>
<gene>
    <name evidence="1" type="ORF">HNQ75_004402</name>
</gene>
<dbReference type="EMBL" id="JACHEJ010000030">
    <property type="protein sequence ID" value="MBB6182413.1"/>
    <property type="molecule type" value="Genomic_DNA"/>
</dbReference>